<proteinExistence type="predicted"/>
<protein>
    <submittedName>
        <fullName evidence="2">Uncharacterized protein</fullName>
    </submittedName>
</protein>
<accession>A0AAV7NF48</accession>
<organism evidence="2 3">
    <name type="scientific">Pleurodeles waltl</name>
    <name type="common">Iberian ribbed newt</name>
    <dbReference type="NCBI Taxonomy" id="8319"/>
    <lineage>
        <taxon>Eukaryota</taxon>
        <taxon>Metazoa</taxon>
        <taxon>Chordata</taxon>
        <taxon>Craniata</taxon>
        <taxon>Vertebrata</taxon>
        <taxon>Euteleostomi</taxon>
        <taxon>Amphibia</taxon>
        <taxon>Batrachia</taxon>
        <taxon>Caudata</taxon>
        <taxon>Salamandroidea</taxon>
        <taxon>Salamandridae</taxon>
        <taxon>Pleurodelinae</taxon>
        <taxon>Pleurodeles</taxon>
    </lineage>
</organism>
<name>A0AAV7NF48_PLEWA</name>
<keyword evidence="3" id="KW-1185">Reference proteome</keyword>
<gene>
    <name evidence="2" type="ORF">NDU88_002918</name>
</gene>
<sequence length="85" mass="9540">MAAKTSRGGGDTAGRVPGARGIRSLVPDSTRDSTWHGGIHENSPPGEKRQRQHMRQVERQRTERGRGPCWYRNHKGKEIWAPLAL</sequence>
<dbReference type="AlphaFoldDB" id="A0AAV7NF48"/>
<feature type="region of interest" description="Disordered" evidence="1">
    <location>
        <begin position="1"/>
        <end position="71"/>
    </location>
</feature>
<evidence type="ECO:0000313" key="3">
    <source>
        <dbReference type="Proteomes" id="UP001066276"/>
    </source>
</evidence>
<dbReference type="EMBL" id="JANPWB010000012">
    <property type="protein sequence ID" value="KAJ1114687.1"/>
    <property type="molecule type" value="Genomic_DNA"/>
</dbReference>
<feature type="compositionally biased region" description="Basic and acidic residues" evidence="1">
    <location>
        <begin position="55"/>
        <end position="66"/>
    </location>
</feature>
<evidence type="ECO:0000313" key="2">
    <source>
        <dbReference type="EMBL" id="KAJ1114687.1"/>
    </source>
</evidence>
<evidence type="ECO:0000256" key="1">
    <source>
        <dbReference type="SAM" id="MobiDB-lite"/>
    </source>
</evidence>
<reference evidence="2" key="1">
    <citation type="journal article" date="2022" name="bioRxiv">
        <title>Sequencing and chromosome-scale assembly of the giantPleurodeles waltlgenome.</title>
        <authorList>
            <person name="Brown T."/>
            <person name="Elewa A."/>
            <person name="Iarovenko S."/>
            <person name="Subramanian E."/>
            <person name="Araus A.J."/>
            <person name="Petzold A."/>
            <person name="Susuki M."/>
            <person name="Suzuki K.-i.T."/>
            <person name="Hayashi T."/>
            <person name="Toyoda A."/>
            <person name="Oliveira C."/>
            <person name="Osipova E."/>
            <person name="Leigh N.D."/>
            <person name="Simon A."/>
            <person name="Yun M.H."/>
        </authorList>
    </citation>
    <scope>NUCLEOTIDE SEQUENCE</scope>
    <source>
        <strain evidence="2">20211129_DDA</strain>
        <tissue evidence="2">Liver</tissue>
    </source>
</reference>
<comment type="caution">
    <text evidence="2">The sequence shown here is derived from an EMBL/GenBank/DDBJ whole genome shotgun (WGS) entry which is preliminary data.</text>
</comment>
<dbReference type="Proteomes" id="UP001066276">
    <property type="component" value="Chromosome 8"/>
</dbReference>